<dbReference type="GO" id="GO:0005886">
    <property type="term" value="C:plasma membrane"/>
    <property type="evidence" value="ECO:0007669"/>
    <property type="project" value="UniProtKB-SubCell"/>
</dbReference>
<dbReference type="PANTHER" id="PTHR43134:SF3">
    <property type="entry name" value="FLAGELLAR BIOSYNTHESIS PROTEIN FLHF"/>
    <property type="match status" value="1"/>
</dbReference>
<keyword evidence="17" id="KW-0282">Flagellum</keyword>
<evidence type="ECO:0000259" key="15">
    <source>
        <dbReference type="SMART" id="SM00382"/>
    </source>
</evidence>
<keyword evidence="10" id="KW-0472">Membrane</keyword>
<dbReference type="OrthoDB" id="9778554at2"/>
<dbReference type="STRING" id="482461.SAMN05216244_0590"/>
<evidence type="ECO:0000313" key="17">
    <source>
        <dbReference type="EMBL" id="SDL73623.1"/>
    </source>
</evidence>
<dbReference type="Proteomes" id="UP000182347">
    <property type="component" value="Unassembled WGS sequence"/>
</dbReference>
<dbReference type="GO" id="GO:0005047">
    <property type="term" value="F:signal recognition particle binding"/>
    <property type="evidence" value="ECO:0007669"/>
    <property type="project" value="TreeGrafter"/>
</dbReference>
<dbReference type="PANTHER" id="PTHR43134">
    <property type="entry name" value="SIGNAL RECOGNITION PARTICLE RECEPTOR SUBUNIT ALPHA"/>
    <property type="match status" value="1"/>
</dbReference>
<keyword evidence="9" id="KW-0342">GTP-binding</keyword>
<dbReference type="CDD" id="cd17873">
    <property type="entry name" value="FlhF"/>
    <property type="match status" value="1"/>
</dbReference>
<evidence type="ECO:0000256" key="7">
    <source>
        <dbReference type="ARBA" id="ARBA00022795"/>
    </source>
</evidence>
<keyword evidence="11" id="KW-1006">Bacterial flagellum protein export</keyword>
<evidence type="ECO:0000256" key="1">
    <source>
        <dbReference type="ARBA" id="ARBA00004413"/>
    </source>
</evidence>
<evidence type="ECO:0000256" key="4">
    <source>
        <dbReference type="ARBA" id="ARBA00022448"/>
    </source>
</evidence>
<dbReference type="SUPFAM" id="SSF52540">
    <property type="entry name" value="P-loop containing nucleoside triphosphate hydrolases"/>
    <property type="match status" value="1"/>
</dbReference>
<evidence type="ECO:0000313" key="18">
    <source>
        <dbReference type="Proteomes" id="UP000182347"/>
    </source>
</evidence>
<evidence type="ECO:0000256" key="14">
    <source>
        <dbReference type="SAM" id="MobiDB-lite"/>
    </source>
</evidence>
<dbReference type="EMBL" id="FNHF01000001">
    <property type="protein sequence ID" value="SDL73623.1"/>
    <property type="molecule type" value="Genomic_DNA"/>
</dbReference>
<evidence type="ECO:0000256" key="10">
    <source>
        <dbReference type="ARBA" id="ARBA00023136"/>
    </source>
</evidence>
<dbReference type="InterPro" id="IPR020006">
    <property type="entry name" value="FlhF"/>
</dbReference>
<dbReference type="Gene3D" id="3.40.50.300">
    <property type="entry name" value="P-loop containing nucleotide triphosphate hydrolases"/>
    <property type="match status" value="1"/>
</dbReference>
<dbReference type="FunFam" id="3.40.50.300:FF:000695">
    <property type="entry name" value="Flagellar biosynthesis regulator FlhF"/>
    <property type="match status" value="1"/>
</dbReference>
<evidence type="ECO:0000256" key="13">
    <source>
        <dbReference type="NCBIfam" id="TIGR03499"/>
    </source>
</evidence>
<feature type="domain" description="AAA+ ATPase" evidence="15">
    <location>
        <begin position="178"/>
        <end position="310"/>
    </location>
</feature>
<dbReference type="InterPro" id="IPR003593">
    <property type="entry name" value="AAA+_ATPase"/>
</dbReference>
<keyword evidence="4" id="KW-0813">Transport</keyword>
<reference evidence="18" key="1">
    <citation type="submission" date="2016-10" db="EMBL/GenBank/DDBJ databases">
        <authorList>
            <person name="Varghese N."/>
            <person name="Submissions S."/>
        </authorList>
    </citation>
    <scope>NUCLEOTIDE SEQUENCE [LARGE SCALE GENOMIC DNA]</scope>
    <source>
        <strain evidence="18">CGMCC 1.6199</strain>
    </source>
</reference>
<dbReference type="GO" id="GO:0015031">
    <property type="term" value="P:protein transport"/>
    <property type="evidence" value="ECO:0007669"/>
    <property type="project" value="UniProtKB-KW"/>
</dbReference>
<comment type="function">
    <text evidence="12">Necessary for flagellar biosynthesis. May be involved in translocation of the flagellum.</text>
</comment>
<dbReference type="InterPro" id="IPR000897">
    <property type="entry name" value="SRP54_GTPase_dom"/>
</dbReference>
<keyword evidence="18" id="KW-1185">Reference proteome</keyword>
<keyword evidence="17" id="KW-0969">Cilium</keyword>
<dbReference type="InterPro" id="IPR027417">
    <property type="entry name" value="P-loop_NTPase"/>
</dbReference>
<evidence type="ECO:0000256" key="6">
    <source>
        <dbReference type="ARBA" id="ARBA00022741"/>
    </source>
</evidence>
<evidence type="ECO:0000256" key="2">
    <source>
        <dbReference type="ARBA" id="ARBA00008531"/>
    </source>
</evidence>
<protein>
    <recommendedName>
        <fullName evidence="3 13">Flagellar biosynthesis protein FlhF</fullName>
    </recommendedName>
</protein>
<gene>
    <name evidence="17" type="ORF">SAMN05216244_0590</name>
</gene>
<dbReference type="Pfam" id="PF00448">
    <property type="entry name" value="SRP54"/>
    <property type="match status" value="1"/>
</dbReference>
<proteinExistence type="inferred from homology"/>
<evidence type="ECO:0000256" key="12">
    <source>
        <dbReference type="ARBA" id="ARBA00025337"/>
    </source>
</evidence>
<dbReference type="AlphaFoldDB" id="A0A1G9MHQ1"/>
<keyword evidence="5" id="KW-1003">Cell membrane</keyword>
<dbReference type="Gene3D" id="1.20.120.1380">
    <property type="entry name" value="Flagellar FlhF biosynthesis protein, N domain"/>
    <property type="match status" value="1"/>
</dbReference>
<dbReference type="SMART" id="SM00382">
    <property type="entry name" value="AAA"/>
    <property type="match status" value="1"/>
</dbReference>
<evidence type="ECO:0000256" key="3">
    <source>
        <dbReference type="ARBA" id="ARBA00014919"/>
    </source>
</evidence>
<evidence type="ECO:0000259" key="16">
    <source>
        <dbReference type="SMART" id="SM00962"/>
    </source>
</evidence>
<evidence type="ECO:0000256" key="9">
    <source>
        <dbReference type="ARBA" id="ARBA00023134"/>
    </source>
</evidence>
<organism evidence="17 18">
    <name type="scientific">Sediminibacillus halophilus</name>
    <dbReference type="NCBI Taxonomy" id="482461"/>
    <lineage>
        <taxon>Bacteria</taxon>
        <taxon>Bacillati</taxon>
        <taxon>Bacillota</taxon>
        <taxon>Bacilli</taxon>
        <taxon>Bacillales</taxon>
        <taxon>Bacillaceae</taxon>
        <taxon>Sediminibacillus</taxon>
    </lineage>
</organism>
<keyword evidence="8" id="KW-0653">Protein transport</keyword>
<dbReference type="RefSeq" id="WP_074597358.1">
    <property type="nucleotide sequence ID" value="NZ_FNHF01000001.1"/>
</dbReference>
<dbReference type="InterPro" id="IPR047040">
    <property type="entry name" value="FlhF__GTPase_dom"/>
</dbReference>
<dbReference type="GO" id="GO:0003924">
    <property type="term" value="F:GTPase activity"/>
    <property type="evidence" value="ECO:0007669"/>
    <property type="project" value="UniProtKB-UniRule"/>
</dbReference>
<evidence type="ECO:0000256" key="5">
    <source>
        <dbReference type="ARBA" id="ARBA00022475"/>
    </source>
</evidence>
<dbReference type="GO" id="GO:0006614">
    <property type="term" value="P:SRP-dependent cotranslational protein targeting to membrane"/>
    <property type="evidence" value="ECO:0007669"/>
    <property type="project" value="UniProtKB-UniRule"/>
</dbReference>
<evidence type="ECO:0000256" key="11">
    <source>
        <dbReference type="ARBA" id="ARBA00023225"/>
    </source>
</evidence>
<feature type="compositionally biased region" description="Basic and acidic residues" evidence="14">
    <location>
        <begin position="72"/>
        <end position="84"/>
    </location>
</feature>
<evidence type="ECO:0000256" key="8">
    <source>
        <dbReference type="ARBA" id="ARBA00022927"/>
    </source>
</evidence>
<name>A0A1G9MHQ1_9BACI</name>
<feature type="region of interest" description="Disordered" evidence="14">
    <location>
        <begin position="57"/>
        <end position="89"/>
    </location>
</feature>
<dbReference type="SMART" id="SM00962">
    <property type="entry name" value="SRP54"/>
    <property type="match status" value="1"/>
</dbReference>
<dbReference type="GO" id="GO:0044781">
    <property type="term" value="P:bacterial-type flagellum organization"/>
    <property type="evidence" value="ECO:0007669"/>
    <property type="project" value="UniProtKB-UniRule"/>
</dbReference>
<dbReference type="GO" id="GO:0005525">
    <property type="term" value="F:GTP binding"/>
    <property type="evidence" value="ECO:0007669"/>
    <property type="project" value="UniProtKB-UniRule"/>
</dbReference>
<keyword evidence="6" id="KW-0547">Nucleotide-binding</keyword>
<dbReference type="NCBIfam" id="TIGR03499">
    <property type="entry name" value="FlhF"/>
    <property type="match status" value="1"/>
</dbReference>
<sequence>MKVKKFTAPTMPEVMQKVRKELGADAVILHSKAIHTGGFLGLFKKRNIEVVAALDKEPKRQKQAEQQVTKPRVSEKEVKWKEPAATKPDQGMLQELRDLKSLIELNSNTGNLPQYPAAYRLFYEHLLSQDMEEEMAERLVSSMYGHNPEAGRDSFVELLAEELADRFPEGAFEGISYEKKFVHFVGPTGVGKTTTIAKIAAKSVLKDNKRVAFITTDTYRIAAIDQLKTYSKILDVPMEIAYNLDDYRSAREKFKDFDLVLVDTAGRNFRDEKYVKELAQIIDLNQDIDTYLVLSLAAKSADLMEIYRQFEKVPIKQLVFTKKDETASYGAMAGLSMASGKGIAYITTGQDVPDDIESVDVQKLAKMIVGEFADV</sequence>
<comment type="subcellular location">
    <subcellularLocation>
        <location evidence="1">Cell membrane</location>
        <topology evidence="1">Peripheral membrane protein</topology>
        <orientation evidence="1">Cytoplasmic side</orientation>
    </subcellularLocation>
</comment>
<feature type="domain" description="SRP54-type proteins GTP-binding" evidence="16">
    <location>
        <begin position="179"/>
        <end position="370"/>
    </location>
</feature>
<keyword evidence="7" id="KW-1005">Bacterial flagellum biogenesis</keyword>
<accession>A0A1G9MHQ1</accession>
<keyword evidence="17" id="KW-0966">Cell projection</keyword>
<comment type="similarity">
    <text evidence="2">Belongs to the GTP-binding SRP family.</text>
</comment>